<dbReference type="Pfam" id="PF00665">
    <property type="entry name" value="rve"/>
    <property type="match status" value="1"/>
</dbReference>
<dbReference type="InterPro" id="IPR001584">
    <property type="entry name" value="Integrase_cat-core"/>
</dbReference>
<evidence type="ECO:0000259" key="2">
    <source>
        <dbReference type="PROSITE" id="PS50994"/>
    </source>
</evidence>
<dbReference type="OrthoDB" id="5865975at2759"/>
<evidence type="ECO:0000313" key="3">
    <source>
        <dbReference type="EMBL" id="EYC37421.1"/>
    </source>
</evidence>
<dbReference type="InterPro" id="IPR036397">
    <property type="entry name" value="RNaseH_sf"/>
</dbReference>
<dbReference type="AlphaFoldDB" id="A0A016WCT4"/>
<dbReference type="STRING" id="53326.A0A016WCT4"/>
<feature type="non-terminal residue" evidence="3">
    <location>
        <position position="1"/>
    </location>
</feature>
<dbReference type="GO" id="GO:0003676">
    <property type="term" value="F:nucleic acid binding"/>
    <property type="evidence" value="ECO:0007669"/>
    <property type="project" value="InterPro"/>
</dbReference>
<proteinExistence type="predicted"/>
<feature type="domain" description="Integrase catalytic" evidence="2">
    <location>
        <begin position="26"/>
        <end position="191"/>
    </location>
</feature>
<organism evidence="3 4">
    <name type="scientific">Ancylostoma ceylanicum</name>
    <dbReference type="NCBI Taxonomy" id="53326"/>
    <lineage>
        <taxon>Eukaryota</taxon>
        <taxon>Metazoa</taxon>
        <taxon>Ecdysozoa</taxon>
        <taxon>Nematoda</taxon>
        <taxon>Chromadorea</taxon>
        <taxon>Rhabditida</taxon>
        <taxon>Rhabditina</taxon>
        <taxon>Rhabditomorpha</taxon>
        <taxon>Strongyloidea</taxon>
        <taxon>Ancylostomatidae</taxon>
        <taxon>Ancylostomatinae</taxon>
        <taxon>Ancylostoma</taxon>
    </lineage>
</organism>
<sequence length="451" mass="49972">MAEDIFHLVRSCDGCQRKRGNPRNREELLPVVSGAVFDKVFVDLTGPLHPTTAGNKYIMAMIDHFSKYVIAVALSDCRATTIARAIMSECILKFGLMTQLISDNASYFRSEVFAELGRLLRIDKYYTTPYHHEGNGACERVVATFHPMMRVYIDENQSNWDEFVSACAFMYNTTVHSSLNNTPFFMVFGRDPVFNIDLLIRHREERHLPLDIDSRLYLENMLSSLHAAWRITSEYNENRRKTFKKQHDNTYSSGQNDMIRAILTRESFVVTRLWIELFNPNLNTPHGVLMFIFMFSHGSKEGDGTVEPNADPDPALDAVVSHEMASTDPGPASASSDQSSSIQQSLGSENLLGTDPEMQSHCITPDPASTDDTESAMDATSCAASSSSVPLQQGSSDVHSEARPKASSTRSAEVVNFDPGAPCSSRQADPVPPARCDPGDAPNILPPPPQP</sequence>
<reference evidence="4" key="1">
    <citation type="journal article" date="2015" name="Nat. Genet.">
        <title>The genome and transcriptome of the zoonotic hookworm Ancylostoma ceylanicum identify infection-specific gene families.</title>
        <authorList>
            <person name="Schwarz E.M."/>
            <person name="Hu Y."/>
            <person name="Antoshechkin I."/>
            <person name="Miller M.M."/>
            <person name="Sternberg P.W."/>
            <person name="Aroian R.V."/>
        </authorList>
    </citation>
    <scope>NUCLEOTIDE SEQUENCE</scope>
    <source>
        <strain evidence="4">HY135</strain>
    </source>
</reference>
<dbReference type="InterPro" id="IPR050951">
    <property type="entry name" value="Retrovirus_Pol_polyprotein"/>
</dbReference>
<feature type="region of interest" description="Disordered" evidence="1">
    <location>
        <begin position="323"/>
        <end position="451"/>
    </location>
</feature>
<comment type="caution">
    <text evidence="3">The sequence shown here is derived from an EMBL/GenBank/DDBJ whole genome shotgun (WGS) entry which is preliminary data.</text>
</comment>
<dbReference type="PANTHER" id="PTHR37984:SF15">
    <property type="entry name" value="INTEGRASE CATALYTIC DOMAIN-CONTAINING PROTEIN"/>
    <property type="match status" value="1"/>
</dbReference>
<evidence type="ECO:0000256" key="1">
    <source>
        <dbReference type="SAM" id="MobiDB-lite"/>
    </source>
</evidence>
<dbReference type="EMBL" id="JARK01000392">
    <property type="protein sequence ID" value="EYC37421.1"/>
    <property type="molecule type" value="Genomic_DNA"/>
</dbReference>
<dbReference type="InterPro" id="IPR012337">
    <property type="entry name" value="RNaseH-like_sf"/>
</dbReference>
<dbReference type="SUPFAM" id="SSF53098">
    <property type="entry name" value="Ribonuclease H-like"/>
    <property type="match status" value="1"/>
</dbReference>
<accession>A0A016WCT4</accession>
<feature type="compositionally biased region" description="Low complexity" evidence="1">
    <location>
        <begin position="385"/>
        <end position="396"/>
    </location>
</feature>
<name>A0A016WCT4_9BILA</name>
<dbReference type="PROSITE" id="PS50994">
    <property type="entry name" value="INTEGRASE"/>
    <property type="match status" value="1"/>
</dbReference>
<dbReference type="PANTHER" id="PTHR37984">
    <property type="entry name" value="PROTEIN CBG26694"/>
    <property type="match status" value="1"/>
</dbReference>
<dbReference type="Proteomes" id="UP000024635">
    <property type="component" value="Unassembled WGS sequence"/>
</dbReference>
<dbReference type="FunFam" id="3.30.420.10:FF:000032">
    <property type="entry name" value="Retrovirus-related Pol polyprotein from transposon 297-like Protein"/>
    <property type="match status" value="1"/>
</dbReference>
<keyword evidence="4" id="KW-1185">Reference proteome</keyword>
<feature type="compositionally biased region" description="Low complexity" evidence="1">
    <location>
        <begin position="333"/>
        <end position="348"/>
    </location>
</feature>
<protein>
    <recommendedName>
        <fullName evidence="2">Integrase catalytic domain-containing protein</fullName>
    </recommendedName>
</protein>
<evidence type="ECO:0000313" key="4">
    <source>
        <dbReference type="Proteomes" id="UP000024635"/>
    </source>
</evidence>
<dbReference type="Gene3D" id="3.30.420.10">
    <property type="entry name" value="Ribonuclease H-like superfamily/Ribonuclease H"/>
    <property type="match status" value="1"/>
</dbReference>
<gene>
    <name evidence="3" type="primary">Acey_s0792.g2373</name>
    <name evidence="3" type="ORF">Y032_0792g2373</name>
</gene>
<dbReference type="GO" id="GO:0015074">
    <property type="term" value="P:DNA integration"/>
    <property type="evidence" value="ECO:0007669"/>
    <property type="project" value="InterPro"/>
</dbReference>